<evidence type="ECO:0000313" key="3">
    <source>
        <dbReference type="EMBL" id="XAY05036.1"/>
    </source>
</evidence>
<dbReference type="CDD" id="cd07389">
    <property type="entry name" value="MPP_PhoD"/>
    <property type="match status" value="1"/>
</dbReference>
<feature type="domain" description="DUF7800" evidence="2">
    <location>
        <begin position="1"/>
        <end position="78"/>
    </location>
</feature>
<protein>
    <recommendedName>
        <fullName evidence="4">PhoD-like phosphatase metallophosphatase domain-containing protein</fullName>
    </recommendedName>
</protein>
<dbReference type="InterPro" id="IPR029052">
    <property type="entry name" value="Metallo-depent_PP-like"/>
</dbReference>
<gene>
    <name evidence="3" type="ORF">DSM112329_01877</name>
</gene>
<dbReference type="KEGG" id="parq:DSM112329_01877"/>
<proteinExistence type="predicted"/>
<dbReference type="Gene3D" id="3.60.21.70">
    <property type="entry name" value="PhoD-like phosphatase"/>
    <property type="match status" value="1"/>
</dbReference>
<sequence>MPALVLGPLLRYVGETEATVWVETDVPCEVRVRDATERTFNVGGHHYALVIIRGLEPDTRVPYDVRLDDQLVWPAAGQDGGCIRTAGNDEEFMLAFGSCRVSLPHEPPYVLTKDADKAGREVDALAALAARMTTEPPERWPDALLLVGDQVYADEVSPAIRERIGERRDLTVGARGEVADFEEYTWLYQEAWGDPALRWLLAVVPSAMIFDDHDVHDDWNTSGTWCAKMRALDWWDERIIGAYVSYWVYQHLGNLAPADLDAHRLYQEIRRSTDDVAPTLRYWAGEARNEQAGTRWSFARRFGRSRMVVLDTRAGRVIDDDTDRHMLAPEQWDWVQTQLTGDVDHLLIASTLPLFLAPAVHALEGWNEAVCAGAWGRTGVRVGEYIRQALDLEHWSAFRTSFAELAEVLRSVGAGERGTPPASIVVLSGDVHHAYLAEAGFPRGSGVRSAVVQAVCSPVRNPLNRHERLVLRGAHTRIATAVARGLARAAGVREPPVRWRLPETPTFDNQIATLSLSGRSARLRIEKTQAHEWREPRLHVSLDRVITDAEREVGAGGESG</sequence>
<reference evidence="3" key="1">
    <citation type="submission" date="2022-12" db="EMBL/GenBank/DDBJ databases">
        <title>Paraconexibacter alkalitolerans sp. nov. and Baekduia alba sp. nov., isolated from soil and emended description of the genera Paraconexibacter (Chun et al., 2020) and Baekduia (An et al., 2020).</title>
        <authorList>
            <person name="Vieira S."/>
            <person name="Huber K.J."/>
            <person name="Geppert A."/>
            <person name="Wolf J."/>
            <person name="Neumann-Schaal M."/>
            <person name="Muesken M."/>
            <person name="Overmann J."/>
        </authorList>
    </citation>
    <scope>NUCLEOTIDE SEQUENCE</scope>
    <source>
        <strain evidence="3">AEG42_29</strain>
    </source>
</reference>
<dbReference type="PANTHER" id="PTHR37031">
    <property type="entry name" value="METALLOPHOSPHATASE BINDING DOMAIN PROTEIN"/>
    <property type="match status" value="1"/>
</dbReference>
<evidence type="ECO:0008006" key="4">
    <source>
        <dbReference type="Google" id="ProtNLM"/>
    </source>
</evidence>
<dbReference type="InterPro" id="IPR038607">
    <property type="entry name" value="PhoD-like_sf"/>
</dbReference>
<dbReference type="InterPro" id="IPR018946">
    <property type="entry name" value="PhoD-like_MPP"/>
</dbReference>
<dbReference type="InterPro" id="IPR056702">
    <property type="entry name" value="DUF7800"/>
</dbReference>
<dbReference type="SUPFAM" id="SSF56300">
    <property type="entry name" value="Metallo-dependent phosphatases"/>
    <property type="match status" value="1"/>
</dbReference>
<accession>A0AAU7ATW0</accession>
<dbReference type="EMBL" id="CP114014">
    <property type="protein sequence ID" value="XAY05036.1"/>
    <property type="molecule type" value="Genomic_DNA"/>
</dbReference>
<evidence type="ECO:0000259" key="1">
    <source>
        <dbReference type="Pfam" id="PF09423"/>
    </source>
</evidence>
<dbReference type="AlphaFoldDB" id="A0AAU7ATW0"/>
<feature type="domain" description="PhoD-like phosphatase metallophosphatase" evidence="1">
    <location>
        <begin position="139"/>
        <end position="467"/>
    </location>
</feature>
<organism evidence="3">
    <name type="scientific">Paraconexibacter sp. AEG42_29</name>
    <dbReference type="NCBI Taxonomy" id="2997339"/>
    <lineage>
        <taxon>Bacteria</taxon>
        <taxon>Bacillati</taxon>
        <taxon>Actinomycetota</taxon>
        <taxon>Thermoleophilia</taxon>
        <taxon>Solirubrobacterales</taxon>
        <taxon>Paraconexibacteraceae</taxon>
        <taxon>Paraconexibacter</taxon>
    </lineage>
</organism>
<name>A0AAU7ATW0_9ACTN</name>
<evidence type="ECO:0000259" key="2">
    <source>
        <dbReference type="Pfam" id="PF25077"/>
    </source>
</evidence>
<dbReference type="RefSeq" id="WP_354701558.1">
    <property type="nucleotide sequence ID" value="NZ_CP114014.1"/>
</dbReference>
<dbReference type="PANTHER" id="PTHR37031:SF2">
    <property type="entry name" value="PHOD-LIKE PHOSPHATASE METALLOPHOSPHATASE DOMAIN-CONTAINING PROTEIN"/>
    <property type="match status" value="1"/>
</dbReference>
<dbReference type="Pfam" id="PF09423">
    <property type="entry name" value="PhoD"/>
    <property type="match status" value="1"/>
</dbReference>
<dbReference type="Pfam" id="PF25077">
    <property type="entry name" value="DUF7800"/>
    <property type="match status" value="1"/>
</dbReference>